<keyword evidence="2" id="KW-1185">Reference proteome</keyword>
<dbReference type="InterPro" id="IPR035948">
    <property type="entry name" value="YwqG-like_sf"/>
</dbReference>
<sequence>MAGESPRLTTPPKPVRIEQVFPELRSLARTTVRLHPRPGRPGTTESSLGGPLLWPADEPWPHCAEFDRHYAFERDLPSEPLPLVPILQLFARDVPELPFPAGTDVCQVLWCPLDHDPLYCPDVQVRWRDSASITRPRTEPPPVDLEYSADNYLPRPCALAPERVTEFPHYSDLDPELARRITAWEEQIERRWRYHYHLSVAPGTKVGGWVHWIQDPIWLTCECGHALEHLLTIASGESDGQSWKTWTPAEEHPGMDANGRPRRRLDRRPADLMIGDVGDVYLFTCPQCEHRPITTLTQCS</sequence>
<dbReference type="SUPFAM" id="SSF103032">
    <property type="entry name" value="Hypothetical protein YwqG"/>
    <property type="match status" value="1"/>
</dbReference>
<evidence type="ECO:0000313" key="1">
    <source>
        <dbReference type="EMBL" id="MBA9003079.1"/>
    </source>
</evidence>
<name>A0A7W3MWF0_9ACTN</name>
<proteinExistence type="predicted"/>
<reference evidence="1 2" key="1">
    <citation type="submission" date="2020-08" db="EMBL/GenBank/DDBJ databases">
        <title>Sequencing the genomes of 1000 actinobacteria strains.</title>
        <authorList>
            <person name="Klenk H.-P."/>
        </authorList>
    </citation>
    <scope>NUCLEOTIDE SEQUENCE [LARGE SCALE GENOMIC DNA]</scope>
    <source>
        <strain evidence="1 2">DSM 45823</strain>
    </source>
</reference>
<gene>
    <name evidence="1" type="ORF">HNR21_001961</name>
</gene>
<comment type="caution">
    <text evidence="1">The sequence shown here is derived from an EMBL/GenBank/DDBJ whole genome shotgun (WGS) entry which is preliminary data.</text>
</comment>
<dbReference type="Gene3D" id="2.30.320.10">
    <property type="entry name" value="YwqG-like"/>
    <property type="match status" value="1"/>
</dbReference>
<accession>A0A7W3MWF0</accession>
<dbReference type="Proteomes" id="UP000539313">
    <property type="component" value="Unassembled WGS sequence"/>
</dbReference>
<dbReference type="AlphaFoldDB" id="A0A7W3MWF0"/>
<dbReference type="EMBL" id="JACJII010000001">
    <property type="protein sequence ID" value="MBA9003079.1"/>
    <property type="molecule type" value="Genomic_DNA"/>
</dbReference>
<evidence type="ECO:0000313" key="2">
    <source>
        <dbReference type="Proteomes" id="UP000539313"/>
    </source>
</evidence>
<evidence type="ECO:0008006" key="3">
    <source>
        <dbReference type="Google" id="ProtNLM"/>
    </source>
</evidence>
<protein>
    <recommendedName>
        <fullName evidence="3">DUF1963 domain-containing protein</fullName>
    </recommendedName>
</protein>
<organism evidence="1 2">
    <name type="scientific">Thermomonospora cellulosilytica</name>
    <dbReference type="NCBI Taxonomy" id="1411118"/>
    <lineage>
        <taxon>Bacteria</taxon>
        <taxon>Bacillati</taxon>
        <taxon>Actinomycetota</taxon>
        <taxon>Actinomycetes</taxon>
        <taxon>Streptosporangiales</taxon>
        <taxon>Thermomonosporaceae</taxon>
        <taxon>Thermomonospora</taxon>
    </lineage>
</organism>
<dbReference type="RefSeq" id="WP_220500110.1">
    <property type="nucleotide sequence ID" value="NZ_JACJII010000001.1"/>
</dbReference>